<protein>
    <submittedName>
        <fullName evidence="2">Uncharacterized protein</fullName>
    </submittedName>
</protein>
<accession>A0A495Y366</accession>
<organism evidence="2 3">
    <name type="scientific">Terracoccus luteus</name>
    <dbReference type="NCBI Taxonomy" id="53356"/>
    <lineage>
        <taxon>Bacteria</taxon>
        <taxon>Bacillati</taxon>
        <taxon>Actinomycetota</taxon>
        <taxon>Actinomycetes</taxon>
        <taxon>Micrococcales</taxon>
        <taxon>Intrasporangiaceae</taxon>
        <taxon>Terracoccus</taxon>
    </lineage>
</organism>
<dbReference type="EMBL" id="RBXT01000001">
    <property type="protein sequence ID" value="RKT79636.1"/>
    <property type="molecule type" value="Genomic_DNA"/>
</dbReference>
<dbReference type="AlphaFoldDB" id="A0A495Y366"/>
<comment type="caution">
    <text evidence="2">The sequence shown here is derived from an EMBL/GenBank/DDBJ whole genome shotgun (WGS) entry which is preliminary data.</text>
</comment>
<evidence type="ECO:0000313" key="3">
    <source>
        <dbReference type="Proteomes" id="UP000278440"/>
    </source>
</evidence>
<name>A0A495Y366_9MICO</name>
<dbReference type="Proteomes" id="UP000278440">
    <property type="component" value="Unassembled WGS sequence"/>
</dbReference>
<keyword evidence="3" id="KW-1185">Reference proteome</keyword>
<evidence type="ECO:0000256" key="1">
    <source>
        <dbReference type="SAM" id="MobiDB-lite"/>
    </source>
</evidence>
<feature type="compositionally biased region" description="Low complexity" evidence="1">
    <location>
        <begin position="28"/>
        <end position="37"/>
    </location>
</feature>
<reference evidence="2 3" key="1">
    <citation type="submission" date="2018-10" db="EMBL/GenBank/DDBJ databases">
        <title>Sequencing the genomes of 1000 actinobacteria strains.</title>
        <authorList>
            <person name="Klenk H.-P."/>
        </authorList>
    </citation>
    <scope>NUCLEOTIDE SEQUENCE [LARGE SCALE GENOMIC DNA]</scope>
    <source>
        <strain evidence="2 3">DSM 44267</strain>
    </source>
</reference>
<proteinExistence type="predicted"/>
<sequence>MGDHQRSRITSTRERPTPVEVIGDYQRSRITSTGTSRRQAEAQPQTPGEVMDVFE</sequence>
<evidence type="ECO:0000313" key="2">
    <source>
        <dbReference type="EMBL" id="RKT79636.1"/>
    </source>
</evidence>
<feature type="compositionally biased region" description="Basic and acidic residues" evidence="1">
    <location>
        <begin position="1"/>
        <end position="17"/>
    </location>
</feature>
<gene>
    <name evidence="2" type="ORF">DFJ68_3110</name>
</gene>
<feature type="region of interest" description="Disordered" evidence="1">
    <location>
        <begin position="1"/>
        <end position="55"/>
    </location>
</feature>